<dbReference type="eggNOG" id="ENOG502ZHET">
    <property type="taxonomic scope" value="Bacteria"/>
</dbReference>
<dbReference type="OrthoDB" id="123556at2"/>
<sequence length="166" mass="18939">MTGYVYAIRSECGLVKIGWSSDPIRRLSKIQSDTPNRCVLVGAYVGGRDLEAEIHDQLRPWRVRGEWFRNDGGVSRMLSSMPRYIPPVKSEAARNSMEYIRKNVLQISQAQMASIAQTSQANVSRWECGKVFPYLNQLEHIREEAQARGIEWNDSLFFGDRSEAAQ</sequence>
<dbReference type="AlphaFoldDB" id="A7ILM5"/>
<dbReference type="Pfam" id="PF13455">
    <property type="entry name" value="MUG113"/>
    <property type="match status" value="1"/>
</dbReference>
<dbReference type="InterPro" id="IPR018306">
    <property type="entry name" value="Phage_T5_Orf172_DNA-bd"/>
</dbReference>
<dbReference type="STRING" id="78245.Xaut_3691"/>
<evidence type="ECO:0000259" key="1">
    <source>
        <dbReference type="SMART" id="SM00974"/>
    </source>
</evidence>
<reference evidence="2 3" key="1">
    <citation type="submission" date="2007-07" db="EMBL/GenBank/DDBJ databases">
        <title>Complete sequence of chromosome of Xanthobacter autotrophicus Py2.</title>
        <authorList>
            <consortium name="US DOE Joint Genome Institute"/>
            <person name="Copeland A."/>
            <person name="Lucas S."/>
            <person name="Lapidus A."/>
            <person name="Barry K."/>
            <person name="Glavina del Rio T."/>
            <person name="Hammon N."/>
            <person name="Israni S."/>
            <person name="Dalin E."/>
            <person name="Tice H."/>
            <person name="Pitluck S."/>
            <person name="Sims D."/>
            <person name="Brettin T."/>
            <person name="Bruce D."/>
            <person name="Detter J.C."/>
            <person name="Han C."/>
            <person name="Tapia R."/>
            <person name="Brainard J."/>
            <person name="Schmutz J."/>
            <person name="Larimer F."/>
            <person name="Land M."/>
            <person name="Hauser L."/>
            <person name="Kyrpides N."/>
            <person name="Kim E."/>
            <person name="Ensigns S.A."/>
            <person name="Richardson P."/>
        </authorList>
    </citation>
    <scope>NUCLEOTIDE SEQUENCE [LARGE SCALE GENOMIC DNA]</scope>
    <source>
        <strain evidence="3">ATCC BAA-1158 / Py2</strain>
    </source>
</reference>
<accession>A7ILM5</accession>
<dbReference type="SUPFAM" id="SSF47413">
    <property type="entry name" value="lambda repressor-like DNA-binding domains"/>
    <property type="match status" value="1"/>
</dbReference>
<organism evidence="2 3">
    <name type="scientific">Xanthobacter autotrophicus (strain ATCC BAA-1158 / Py2)</name>
    <dbReference type="NCBI Taxonomy" id="78245"/>
    <lineage>
        <taxon>Bacteria</taxon>
        <taxon>Pseudomonadati</taxon>
        <taxon>Pseudomonadota</taxon>
        <taxon>Alphaproteobacteria</taxon>
        <taxon>Hyphomicrobiales</taxon>
        <taxon>Xanthobacteraceae</taxon>
        <taxon>Xanthobacter</taxon>
    </lineage>
</organism>
<evidence type="ECO:0000313" key="3">
    <source>
        <dbReference type="Proteomes" id="UP000002417"/>
    </source>
</evidence>
<dbReference type="InterPro" id="IPR010982">
    <property type="entry name" value="Lambda_DNA-bd_dom_sf"/>
</dbReference>
<dbReference type="SMART" id="SM00974">
    <property type="entry name" value="T5orf172"/>
    <property type="match status" value="1"/>
</dbReference>
<dbReference type="EMBL" id="CP000781">
    <property type="protein sequence ID" value="ABS68918.1"/>
    <property type="molecule type" value="Genomic_DNA"/>
</dbReference>
<dbReference type="Proteomes" id="UP000002417">
    <property type="component" value="Chromosome"/>
</dbReference>
<feature type="domain" description="Bacteriophage T5 Orf172 DNA-binding" evidence="1">
    <location>
        <begin position="9"/>
        <end position="81"/>
    </location>
</feature>
<name>A7ILM5_XANP2</name>
<dbReference type="GO" id="GO:0003677">
    <property type="term" value="F:DNA binding"/>
    <property type="evidence" value="ECO:0007669"/>
    <property type="project" value="InterPro"/>
</dbReference>
<dbReference type="Gene3D" id="1.10.260.40">
    <property type="entry name" value="lambda repressor-like DNA-binding domains"/>
    <property type="match status" value="1"/>
</dbReference>
<evidence type="ECO:0000313" key="2">
    <source>
        <dbReference type="EMBL" id="ABS68918.1"/>
    </source>
</evidence>
<keyword evidence="3" id="KW-1185">Reference proteome</keyword>
<dbReference type="KEGG" id="xau:Xaut_3691"/>
<protein>
    <submittedName>
        <fullName evidence="2">Putative transcriptional regulator, XRE family</fullName>
    </submittedName>
</protein>
<gene>
    <name evidence="2" type="ordered locus">Xaut_3691</name>
</gene>
<dbReference type="HOGENOM" id="CLU_1602062_0_0_5"/>
<proteinExistence type="predicted"/>